<comment type="similarity">
    <text evidence="10">Belongs to the peptidase M48 family.</text>
</comment>
<evidence type="ECO:0000256" key="3">
    <source>
        <dbReference type="ARBA" id="ARBA00022692"/>
    </source>
</evidence>
<evidence type="ECO:0000256" key="6">
    <source>
        <dbReference type="ARBA" id="ARBA00022833"/>
    </source>
</evidence>
<dbReference type="AlphaFoldDB" id="A0A1H3XTX5"/>
<dbReference type="Gene3D" id="3.30.2010.10">
    <property type="entry name" value="Metalloproteases ('zincins'), catalytic domain"/>
    <property type="match status" value="1"/>
</dbReference>
<proteinExistence type="inferred from homology"/>
<dbReference type="Proteomes" id="UP000182257">
    <property type="component" value="Unassembled WGS sequence"/>
</dbReference>
<keyword evidence="2 10" id="KW-0645">Protease</keyword>
<keyword evidence="7" id="KW-1133">Transmembrane helix</keyword>
<evidence type="ECO:0000256" key="10">
    <source>
        <dbReference type="RuleBase" id="RU003983"/>
    </source>
</evidence>
<keyword evidence="9" id="KW-0472">Membrane</keyword>
<dbReference type="InterPro" id="IPR001915">
    <property type="entry name" value="Peptidase_M48"/>
</dbReference>
<organism evidence="12 13">
    <name type="scientific">Xylanibacter ruminicola</name>
    <name type="common">Prevotella ruminicola</name>
    <dbReference type="NCBI Taxonomy" id="839"/>
    <lineage>
        <taxon>Bacteria</taxon>
        <taxon>Pseudomonadati</taxon>
        <taxon>Bacteroidota</taxon>
        <taxon>Bacteroidia</taxon>
        <taxon>Bacteroidales</taxon>
        <taxon>Prevotellaceae</taxon>
        <taxon>Xylanibacter</taxon>
    </lineage>
</organism>
<comment type="cofactor">
    <cofactor evidence="10">
        <name>Zn(2+)</name>
        <dbReference type="ChEBI" id="CHEBI:29105"/>
    </cofactor>
    <text evidence="10">Binds 1 zinc ion per subunit.</text>
</comment>
<evidence type="ECO:0000256" key="8">
    <source>
        <dbReference type="ARBA" id="ARBA00023049"/>
    </source>
</evidence>
<dbReference type="PANTHER" id="PTHR43221">
    <property type="entry name" value="PROTEASE HTPX"/>
    <property type="match status" value="1"/>
</dbReference>
<sequence>MMTALDIMHPEDKKALQMLQKIPFIDSVCRSLLKVGYERMFKGENLAMMIKASSHCLPRVYNLMKLTTARIGLAMPEVYVYNDPVMNAFTFGETNVFVCISSSCVERLDDEELMCLMAHECGHILCKHVLYKSVVGLIQDIGDDFGVIPYTLTGPIYLALKYWSRRSEFSADRCAAATMGEKVFQRMTLKMVSGLQDTGTDYYQFVRQAKEYHSLENGSLWNKIQQNCRVAFYSHPQMVNRAYEIDRWKGSYAYNQLRNALV</sequence>
<dbReference type="RefSeq" id="WP_081352811.1">
    <property type="nucleotide sequence ID" value="NZ_FNRF01000001.1"/>
</dbReference>
<gene>
    <name evidence="12" type="ORF">SAMN05216462_0341</name>
</gene>
<evidence type="ECO:0000256" key="5">
    <source>
        <dbReference type="ARBA" id="ARBA00022801"/>
    </source>
</evidence>
<keyword evidence="4" id="KW-0479">Metal-binding</keyword>
<dbReference type="PANTHER" id="PTHR43221:SF3">
    <property type="entry name" value="SLL1280 PROTEIN"/>
    <property type="match status" value="1"/>
</dbReference>
<accession>A0A1H3XTX5</accession>
<dbReference type="CDD" id="cd07325">
    <property type="entry name" value="M48_Ste24p_like"/>
    <property type="match status" value="1"/>
</dbReference>
<protein>
    <submittedName>
        <fullName evidence="12">Peptidase family M48</fullName>
    </submittedName>
</protein>
<evidence type="ECO:0000313" key="13">
    <source>
        <dbReference type="Proteomes" id="UP000182257"/>
    </source>
</evidence>
<dbReference type="InterPro" id="IPR050083">
    <property type="entry name" value="HtpX_protease"/>
</dbReference>
<dbReference type="GO" id="GO:0004222">
    <property type="term" value="F:metalloendopeptidase activity"/>
    <property type="evidence" value="ECO:0007669"/>
    <property type="project" value="InterPro"/>
</dbReference>
<dbReference type="GO" id="GO:0006508">
    <property type="term" value="P:proteolysis"/>
    <property type="evidence" value="ECO:0007669"/>
    <property type="project" value="UniProtKB-KW"/>
</dbReference>
<keyword evidence="5 10" id="KW-0378">Hydrolase</keyword>
<keyword evidence="1" id="KW-1003">Cell membrane</keyword>
<evidence type="ECO:0000313" key="12">
    <source>
        <dbReference type="EMBL" id="SEA02321.1"/>
    </source>
</evidence>
<reference evidence="12 13" key="1">
    <citation type="submission" date="2016-10" db="EMBL/GenBank/DDBJ databases">
        <authorList>
            <person name="de Groot N.N."/>
        </authorList>
    </citation>
    <scope>NUCLEOTIDE SEQUENCE [LARGE SCALE GENOMIC DNA]</scope>
    <source>
        <strain evidence="12 13">D31d</strain>
    </source>
</reference>
<keyword evidence="3" id="KW-0812">Transmembrane</keyword>
<dbReference type="EMBL" id="FNRF01000001">
    <property type="protein sequence ID" value="SEA02321.1"/>
    <property type="molecule type" value="Genomic_DNA"/>
</dbReference>
<evidence type="ECO:0000256" key="7">
    <source>
        <dbReference type="ARBA" id="ARBA00022989"/>
    </source>
</evidence>
<keyword evidence="8 10" id="KW-0482">Metalloprotease</keyword>
<evidence type="ECO:0000259" key="11">
    <source>
        <dbReference type="Pfam" id="PF01435"/>
    </source>
</evidence>
<keyword evidence="6 10" id="KW-0862">Zinc</keyword>
<dbReference type="Pfam" id="PF01435">
    <property type="entry name" value="Peptidase_M48"/>
    <property type="match status" value="1"/>
</dbReference>
<evidence type="ECO:0000256" key="9">
    <source>
        <dbReference type="ARBA" id="ARBA00023136"/>
    </source>
</evidence>
<evidence type="ECO:0000256" key="2">
    <source>
        <dbReference type="ARBA" id="ARBA00022670"/>
    </source>
</evidence>
<feature type="domain" description="Peptidase M48" evidence="11">
    <location>
        <begin position="69"/>
        <end position="248"/>
    </location>
</feature>
<dbReference type="OrthoDB" id="9810445at2"/>
<evidence type="ECO:0000256" key="4">
    <source>
        <dbReference type="ARBA" id="ARBA00022723"/>
    </source>
</evidence>
<evidence type="ECO:0000256" key="1">
    <source>
        <dbReference type="ARBA" id="ARBA00022475"/>
    </source>
</evidence>
<name>A0A1H3XTX5_XYLRU</name>
<dbReference type="GO" id="GO:0046872">
    <property type="term" value="F:metal ion binding"/>
    <property type="evidence" value="ECO:0007669"/>
    <property type="project" value="UniProtKB-KW"/>
</dbReference>